<name>A0A387FZW8_9HYPH</name>
<dbReference type="Proteomes" id="UP000282195">
    <property type="component" value="Chromosome"/>
</dbReference>
<dbReference type="OrthoDB" id="8255795at2"/>
<evidence type="ECO:0000313" key="2">
    <source>
        <dbReference type="Proteomes" id="UP000282195"/>
    </source>
</evidence>
<gene>
    <name evidence="1" type="ORF">CCGE525_19590</name>
</gene>
<dbReference type="AlphaFoldDB" id="A0A387FZW8"/>
<proteinExistence type="predicted"/>
<dbReference type="KEGG" id="rjg:CCGE525_19590"/>
<evidence type="ECO:0000313" key="1">
    <source>
        <dbReference type="EMBL" id="AYG60766.1"/>
    </source>
</evidence>
<sequence>MADGLIPSPLGEKVPVGRMRGALRAGGTVLRLRSGRSELPLLAPLIRRFAPPSPRRGEGRVAI</sequence>
<accession>A0A387FZW8</accession>
<protein>
    <submittedName>
        <fullName evidence="1">Uncharacterized protein</fullName>
    </submittedName>
</protein>
<keyword evidence="2" id="KW-1185">Reference proteome</keyword>
<reference evidence="1 2" key="1">
    <citation type="submission" date="2018-10" db="EMBL/GenBank/DDBJ databases">
        <title>Rhizobium etli, R. leguminosarum and a new Rhizobium genospecies from Phaseolus dumosus.</title>
        <authorList>
            <person name="Ramirez-Puebla S.T."/>
            <person name="Rogel-Hernandez M.A."/>
            <person name="Guerrero G."/>
            <person name="Ormeno-Orrillo E."/>
            <person name="Martinez-Romero J.C."/>
            <person name="Negrete-Yankelevich S."/>
            <person name="Martinez-Romero E."/>
        </authorList>
    </citation>
    <scope>NUCLEOTIDE SEQUENCE [LARGE SCALE GENOMIC DNA]</scope>
    <source>
        <strain evidence="1 2">CCGE525</strain>
    </source>
</reference>
<organism evidence="1 2">
    <name type="scientific">Rhizobium jaguaris</name>
    <dbReference type="NCBI Taxonomy" id="1312183"/>
    <lineage>
        <taxon>Bacteria</taxon>
        <taxon>Pseudomonadati</taxon>
        <taxon>Pseudomonadota</taxon>
        <taxon>Alphaproteobacteria</taxon>
        <taxon>Hyphomicrobiales</taxon>
        <taxon>Rhizobiaceae</taxon>
        <taxon>Rhizobium/Agrobacterium group</taxon>
        <taxon>Rhizobium</taxon>
    </lineage>
</organism>
<dbReference type="EMBL" id="CP032694">
    <property type="protein sequence ID" value="AYG60766.1"/>
    <property type="molecule type" value="Genomic_DNA"/>
</dbReference>